<evidence type="ECO:0000256" key="1">
    <source>
        <dbReference type="ARBA" id="ARBA00004496"/>
    </source>
</evidence>
<dbReference type="PROSITE" id="PS51093">
    <property type="entry name" value="PTS_EIIA_TYPE_1"/>
    <property type="match status" value="1"/>
</dbReference>
<dbReference type="GO" id="GO:0016301">
    <property type="term" value="F:kinase activity"/>
    <property type="evidence" value="ECO:0007669"/>
    <property type="project" value="UniProtKB-KW"/>
</dbReference>
<keyword evidence="6" id="KW-0418">Kinase</keyword>
<reference evidence="8" key="2">
    <citation type="journal article" date="2021" name="PeerJ">
        <title>Extensive microbial diversity within the chicken gut microbiome revealed by metagenomics and culture.</title>
        <authorList>
            <person name="Gilroy R."/>
            <person name="Ravi A."/>
            <person name="Getino M."/>
            <person name="Pursley I."/>
            <person name="Horton D.L."/>
            <person name="Alikhan N.F."/>
            <person name="Baker D."/>
            <person name="Gharbi K."/>
            <person name="Hall N."/>
            <person name="Watson M."/>
            <person name="Adriaenssens E.M."/>
            <person name="Foster-Nyarko E."/>
            <person name="Jarju S."/>
            <person name="Secka A."/>
            <person name="Antonio M."/>
            <person name="Oren A."/>
            <person name="Chaudhuri R.R."/>
            <person name="La Ragione R."/>
            <person name="Hildebrand F."/>
            <person name="Pallen M.J."/>
        </authorList>
    </citation>
    <scope>NUCLEOTIDE SEQUENCE</scope>
    <source>
        <strain evidence="8">ChiBcec16-1751</strain>
    </source>
</reference>
<dbReference type="SUPFAM" id="SSF51261">
    <property type="entry name" value="Duplicated hybrid motif"/>
    <property type="match status" value="1"/>
</dbReference>
<evidence type="ECO:0000313" key="8">
    <source>
        <dbReference type="EMBL" id="HIS65633.1"/>
    </source>
</evidence>
<dbReference type="InterPro" id="IPR001127">
    <property type="entry name" value="PTS_EIIA_1_perm"/>
</dbReference>
<dbReference type="AlphaFoldDB" id="A0A9D1JUC3"/>
<evidence type="ECO:0000256" key="2">
    <source>
        <dbReference type="ARBA" id="ARBA00022448"/>
    </source>
</evidence>
<protein>
    <submittedName>
        <fullName evidence="8">PTS glucose transporter subunit IIA</fullName>
    </submittedName>
</protein>
<keyword evidence="2" id="KW-0813">Transport</keyword>
<keyword evidence="4" id="KW-0808">Transferase</keyword>
<evidence type="ECO:0000256" key="6">
    <source>
        <dbReference type="ARBA" id="ARBA00022777"/>
    </source>
</evidence>
<dbReference type="Pfam" id="PF00358">
    <property type="entry name" value="PTS_EIIA_1"/>
    <property type="match status" value="1"/>
</dbReference>
<dbReference type="PANTHER" id="PTHR45008">
    <property type="entry name" value="PTS SYSTEM GLUCOSE-SPECIFIC EIIA COMPONENT"/>
    <property type="match status" value="1"/>
</dbReference>
<evidence type="ECO:0000259" key="7">
    <source>
        <dbReference type="PROSITE" id="PS51093"/>
    </source>
</evidence>
<dbReference type="GO" id="GO:0005737">
    <property type="term" value="C:cytoplasm"/>
    <property type="evidence" value="ECO:0007669"/>
    <property type="project" value="UniProtKB-SubCell"/>
</dbReference>
<dbReference type="InterPro" id="IPR050890">
    <property type="entry name" value="PTS_EIIA_component"/>
</dbReference>
<dbReference type="NCBIfam" id="TIGR00830">
    <property type="entry name" value="PTBA"/>
    <property type="match status" value="1"/>
</dbReference>
<organism evidence="8 9">
    <name type="scientific">Candidatus Avoscillospira avistercoris</name>
    <dbReference type="NCBI Taxonomy" id="2840707"/>
    <lineage>
        <taxon>Bacteria</taxon>
        <taxon>Bacillati</taxon>
        <taxon>Bacillota</taxon>
        <taxon>Clostridia</taxon>
        <taxon>Eubacteriales</taxon>
        <taxon>Oscillospiraceae</taxon>
        <taxon>Oscillospiraceae incertae sedis</taxon>
        <taxon>Candidatus Avoscillospira</taxon>
    </lineage>
</organism>
<dbReference type="Proteomes" id="UP000886741">
    <property type="component" value="Unassembled WGS sequence"/>
</dbReference>
<reference evidence="8" key="1">
    <citation type="submission" date="2020-10" db="EMBL/GenBank/DDBJ databases">
        <authorList>
            <person name="Gilroy R."/>
        </authorList>
    </citation>
    <scope>NUCLEOTIDE SEQUENCE</scope>
    <source>
        <strain evidence="8">ChiBcec16-1751</strain>
    </source>
</reference>
<evidence type="ECO:0000256" key="4">
    <source>
        <dbReference type="ARBA" id="ARBA00022679"/>
    </source>
</evidence>
<comment type="caution">
    <text evidence="8">The sequence shown here is derived from an EMBL/GenBank/DDBJ whole genome shotgun (WGS) entry which is preliminary data.</text>
</comment>
<keyword evidence="3 8" id="KW-0762">Sugar transport</keyword>
<dbReference type="FunFam" id="2.70.70.10:FF:000001">
    <property type="entry name" value="PTS system glucose-specific IIA component"/>
    <property type="match status" value="1"/>
</dbReference>
<sequence>MGIFDKLFHKSQSEHPVITAPVAGTAVSLQEVNDPTFSQEILGKGIAIRPTEGQIVAPCDGKVDMMFDTGHAVSLISTNGMEILIHVGLETVQLKGKYYTTHAKTGDTVKQGQPLISFDREAIAADGYDLITPIVLCNSDRFPILQAHLGAVSAGDPLLTIDA</sequence>
<gene>
    <name evidence="8" type="ORF">IAA83_09770</name>
</gene>
<dbReference type="EMBL" id="DVJJ01000148">
    <property type="protein sequence ID" value="HIS65633.1"/>
    <property type="molecule type" value="Genomic_DNA"/>
</dbReference>
<evidence type="ECO:0000256" key="3">
    <source>
        <dbReference type="ARBA" id="ARBA00022597"/>
    </source>
</evidence>
<dbReference type="PROSITE" id="PS00371">
    <property type="entry name" value="PTS_EIIA_TYPE_1_HIS"/>
    <property type="match status" value="1"/>
</dbReference>
<keyword evidence="5" id="KW-0598">Phosphotransferase system</keyword>
<evidence type="ECO:0000313" key="9">
    <source>
        <dbReference type="Proteomes" id="UP000886741"/>
    </source>
</evidence>
<dbReference type="PANTHER" id="PTHR45008:SF1">
    <property type="entry name" value="PTS SYSTEM GLUCOSE-SPECIFIC EIIA COMPONENT"/>
    <property type="match status" value="1"/>
</dbReference>
<name>A0A9D1JUC3_9FIRM</name>
<evidence type="ECO:0000256" key="5">
    <source>
        <dbReference type="ARBA" id="ARBA00022683"/>
    </source>
</evidence>
<dbReference type="InterPro" id="IPR011055">
    <property type="entry name" value="Dup_hybrid_motif"/>
</dbReference>
<proteinExistence type="predicted"/>
<comment type="subcellular location">
    <subcellularLocation>
        <location evidence="1">Cytoplasm</location>
    </subcellularLocation>
</comment>
<feature type="domain" description="PTS EIIA type-1" evidence="7">
    <location>
        <begin position="34"/>
        <end position="138"/>
    </location>
</feature>
<accession>A0A9D1JUC3</accession>
<dbReference type="Gene3D" id="2.70.70.10">
    <property type="entry name" value="Glucose Permease (Domain IIA)"/>
    <property type="match status" value="1"/>
</dbReference>
<dbReference type="GO" id="GO:0009401">
    <property type="term" value="P:phosphoenolpyruvate-dependent sugar phosphotransferase system"/>
    <property type="evidence" value="ECO:0007669"/>
    <property type="project" value="UniProtKB-KW"/>
</dbReference>